<accession>A0A1S8A9G9</accession>
<protein>
    <submittedName>
        <fullName evidence="2">Uncharacterized protein</fullName>
    </submittedName>
</protein>
<sequence>MANLVQVAIANQLRFILPGVSHSQCTAPNRPQPPWQDHKSIMGRSHGYEEGGSRGMRLPGGSAVSPTTKHEINNEASFLRSVSLENTNTQFATMFGLGFDWDVRRFRNTFVIMNYPSTGCRAPRLATPRIRQWR</sequence>
<evidence type="ECO:0000313" key="2">
    <source>
        <dbReference type="EMBL" id="GAW26776.1"/>
    </source>
</evidence>
<dbReference type="AlphaFoldDB" id="A0A1S8A9G9"/>
<gene>
    <name evidence="2" type="ORF">SAMD00023353_4800700</name>
</gene>
<dbReference type="EMBL" id="DF977493">
    <property type="protein sequence ID" value="GAW26776.1"/>
    <property type="molecule type" value="Genomic_DNA"/>
</dbReference>
<name>A0A1S8A9G9_ROSNE</name>
<reference evidence="2" key="1">
    <citation type="submission" date="2016-03" db="EMBL/GenBank/DDBJ databases">
        <title>Draft genome sequence of Rosellinia necatrix.</title>
        <authorList>
            <person name="Kanematsu S."/>
        </authorList>
    </citation>
    <scope>NUCLEOTIDE SEQUENCE [LARGE SCALE GENOMIC DNA]</scope>
    <source>
        <strain evidence="2">W97</strain>
    </source>
</reference>
<proteinExistence type="predicted"/>
<organism evidence="2">
    <name type="scientific">Rosellinia necatrix</name>
    <name type="common">White root-rot fungus</name>
    <dbReference type="NCBI Taxonomy" id="77044"/>
    <lineage>
        <taxon>Eukaryota</taxon>
        <taxon>Fungi</taxon>
        <taxon>Dikarya</taxon>
        <taxon>Ascomycota</taxon>
        <taxon>Pezizomycotina</taxon>
        <taxon>Sordariomycetes</taxon>
        <taxon>Xylariomycetidae</taxon>
        <taxon>Xylariales</taxon>
        <taxon>Xylariaceae</taxon>
        <taxon>Rosellinia</taxon>
    </lineage>
</organism>
<feature type="region of interest" description="Disordered" evidence="1">
    <location>
        <begin position="45"/>
        <end position="66"/>
    </location>
</feature>
<evidence type="ECO:0000256" key="1">
    <source>
        <dbReference type="SAM" id="MobiDB-lite"/>
    </source>
</evidence>
<evidence type="ECO:0000313" key="3">
    <source>
        <dbReference type="Proteomes" id="UP000054516"/>
    </source>
</evidence>
<dbReference type="Proteomes" id="UP000054516">
    <property type="component" value="Unassembled WGS sequence"/>
</dbReference>
<keyword evidence="3" id="KW-1185">Reference proteome</keyword>